<keyword evidence="12" id="KW-0238">DNA-binding</keyword>
<keyword evidence="9" id="KW-0862">Zinc</keyword>
<evidence type="ECO:0000256" key="8">
    <source>
        <dbReference type="ARBA" id="ARBA00022771"/>
    </source>
</evidence>
<keyword evidence="6" id="KW-0227">DNA damage</keyword>
<keyword evidence="13" id="KW-0234">DNA repair</keyword>
<comment type="similarity">
    <text evidence="14">Belongs to the ABC transporter superfamily. UvrA family.</text>
</comment>
<dbReference type="RefSeq" id="WP_191715626.1">
    <property type="nucleotide sequence ID" value="NZ_JACSPU010000004.1"/>
</dbReference>
<name>A0ABR8WEH5_9BACL</name>
<dbReference type="Gene3D" id="3.40.50.300">
    <property type="entry name" value="P-loop containing nucleotide triphosphate hydrolases"/>
    <property type="match status" value="2"/>
</dbReference>
<evidence type="ECO:0000256" key="5">
    <source>
        <dbReference type="ARBA" id="ARBA00022741"/>
    </source>
</evidence>
<dbReference type="NCBIfam" id="TIGR00630">
    <property type="entry name" value="uvra"/>
    <property type="match status" value="1"/>
</dbReference>
<sequence>MTDYIHIKGASENNLKNVSLAIPKQQFVVITGPSGSGKSTLVLDIIQRESQRQYMELNGMTTNFINKPKMESISGLSPSIGIGQQQSTNRNPRSTVGTVTDMYTYLRIIYEKLGVRECPNCHEKIRKPKDLDEESETMFCSACGYEMANLKKAHFSFNTIEGACEACSGLGKKLGIRTEQVIDDEKSLNEGAVVIWNSAITDYYGNSAMAAAKHYGFTLDKDLPIKEWTTVQKDLLYYGVEDERFTKNYPKVQPPKTVAKGKFEGVLTGMWRRYREKGGNSGEADFFFQQLCPECQGTKLKKQSREVTVGGKTISDVSHTSLELILEWVEEISGDFKRNDESVAVSLVFELSEKIKRIIHVGIGYLSMERQSATLSGGEAQRLRLATILGSSLTGVLYILDEPTAGLHPKDTQGLVDVLKKLRELGNSVLVIEHDIDVMKQADWIIDLGPGAGINGGEIVGEGTLPVLMKQEKSVTGAYLKEEKAQITMRRKGNGQSITIHNAHKNNLKNITVSIPMGCFNAVTGVSGSGKSSLLFDILAASGEEGHVKDGYDKITGKEGIKRMVTVDQSSLTRMQRSNVATYTEVYTLFRNLFAKLPQAKEGGLTAKHFSFNTEGGRCEHCQGMGFVFTPMYFLPDLEVVCPVCSGKRFKEKVLAVTYKGQSISDILNASIEESVDFFIGQNKIVSTIELLSEVGLGYLKWGQTLTTLSGGEGQRLKLAKELNRHAKGETLYILDEPSTGLHPNDVKKLLVLLNKLVDEGHTVIIVEHNTQIIRQADWVIDLGPEGGAAGGSVIAQGTPEDIKACEDSYTGIYL</sequence>
<dbReference type="PROSITE" id="PS50893">
    <property type="entry name" value="ABC_TRANSPORTER_2"/>
    <property type="match status" value="2"/>
</dbReference>
<dbReference type="InterPro" id="IPR017871">
    <property type="entry name" value="ABC_transporter-like_CS"/>
</dbReference>
<comment type="subcellular location">
    <subcellularLocation>
        <location evidence="1">Cytoplasm</location>
    </subcellularLocation>
</comment>
<keyword evidence="10" id="KW-0067">ATP-binding</keyword>
<dbReference type="InterPro" id="IPR003439">
    <property type="entry name" value="ABC_transporter-like_ATP-bd"/>
</dbReference>
<keyword evidence="11" id="KW-0267">Excision nuclease</keyword>
<gene>
    <name evidence="18" type="primary">uvrA</name>
    <name evidence="18" type="ORF">H9630_11445</name>
</gene>
<comment type="caution">
    <text evidence="18">The sequence shown here is derived from an EMBL/GenBank/DDBJ whole genome shotgun (WGS) entry which is preliminary data.</text>
</comment>
<evidence type="ECO:0000256" key="3">
    <source>
        <dbReference type="ARBA" id="ARBA00022723"/>
    </source>
</evidence>
<proteinExistence type="inferred from homology"/>
<dbReference type="PROSITE" id="PS00211">
    <property type="entry name" value="ABC_TRANSPORTER_1"/>
    <property type="match status" value="1"/>
</dbReference>
<keyword evidence="8" id="KW-0863">Zinc-finger</keyword>
<evidence type="ECO:0000256" key="11">
    <source>
        <dbReference type="ARBA" id="ARBA00022881"/>
    </source>
</evidence>
<evidence type="ECO:0000256" key="1">
    <source>
        <dbReference type="ARBA" id="ARBA00004496"/>
    </source>
</evidence>
<dbReference type="Pfam" id="PF00005">
    <property type="entry name" value="ABC_tran"/>
    <property type="match status" value="2"/>
</dbReference>
<evidence type="ECO:0000256" key="4">
    <source>
        <dbReference type="ARBA" id="ARBA00022737"/>
    </source>
</evidence>
<feature type="domain" description="ABC transporter" evidence="17">
    <location>
        <begin position="493"/>
        <end position="810"/>
    </location>
</feature>
<dbReference type="Gene3D" id="1.20.1580.10">
    <property type="entry name" value="ABC transporter ATPase like domain"/>
    <property type="match status" value="2"/>
</dbReference>
<dbReference type="InterPro" id="IPR003593">
    <property type="entry name" value="AAA+_ATPase"/>
</dbReference>
<evidence type="ECO:0000256" key="12">
    <source>
        <dbReference type="ARBA" id="ARBA00023125"/>
    </source>
</evidence>
<evidence type="ECO:0000256" key="9">
    <source>
        <dbReference type="ARBA" id="ARBA00022833"/>
    </source>
</evidence>
<dbReference type="EMBL" id="JACSPU010000004">
    <property type="protein sequence ID" value="MBD8015429.1"/>
    <property type="molecule type" value="Genomic_DNA"/>
</dbReference>
<evidence type="ECO:0000259" key="17">
    <source>
        <dbReference type="PROSITE" id="PS50893"/>
    </source>
</evidence>
<dbReference type="PANTHER" id="PTHR43152">
    <property type="entry name" value="UVRABC SYSTEM PROTEIN A"/>
    <property type="match status" value="1"/>
</dbReference>
<evidence type="ECO:0000256" key="2">
    <source>
        <dbReference type="ARBA" id="ARBA00022490"/>
    </source>
</evidence>
<keyword evidence="5" id="KW-0547">Nucleotide-binding</keyword>
<reference evidence="18 19" key="1">
    <citation type="submission" date="2020-08" db="EMBL/GenBank/DDBJ databases">
        <title>A Genomic Blueprint of the Chicken Gut Microbiome.</title>
        <authorList>
            <person name="Gilroy R."/>
            <person name="Ravi A."/>
            <person name="Getino M."/>
            <person name="Pursley I."/>
            <person name="Horton D.L."/>
            <person name="Alikhan N.-F."/>
            <person name="Baker D."/>
            <person name="Gharbi K."/>
            <person name="Hall N."/>
            <person name="Watson M."/>
            <person name="Adriaenssens E.M."/>
            <person name="Foster-Nyarko E."/>
            <person name="Jarju S."/>
            <person name="Secka A."/>
            <person name="Antonio M."/>
            <person name="Oren A."/>
            <person name="Chaudhuri R."/>
            <person name="La Ragione R.M."/>
            <person name="Hildebrand F."/>
            <person name="Pallen M.J."/>
        </authorList>
    </citation>
    <scope>NUCLEOTIDE SEQUENCE [LARGE SCALE GENOMIC DNA]</scope>
    <source>
        <strain evidence="18 19">Sa1BUA13</strain>
    </source>
</reference>
<feature type="domain" description="ABC transporter" evidence="17">
    <location>
        <begin position="5"/>
        <end position="475"/>
    </location>
</feature>
<dbReference type="Pfam" id="PF17755">
    <property type="entry name" value="UvrA_DNA-bind"/>
    <property type="match status" value="1"/>
</dbReference>
<evidence type="ECO:0000256" key="10">
    <source>
        <dbReference type="ARBA" id="ARBA00022840"/>
    </source>
</evidence>
<dbReference type="SUPFAM" id="SSF52540">
    <property type="entry name" value="P-loop containing nucleoside triphosphate hydrolases"/>
    <property type="match status" value="2"/>
</dbReference>
<evidence type="ECO:0000256" key="7">
    <source>
        <dbReference type="ARBA" id="ARBA00022769"/>
    </source>
</evidence>
<evidence type="ECO:0000256" key="16">
    <source>
        <dbReference type="ARBA" id="ARBA00042156"/>
    </source>
</evidence>
<dbReference type="InterPro" id="IPR004602">
    <property type="entry name" value="UvrA"/>
</dbReference>
<evidence type="ECO:0000256" key="6">
    <source>
        <dbReference type="ARBA" id="ARBA00022763"/>
    </source>
</evidence>
<keyword evidence="2" id="KW-0963">Cytoplasm</keyword>
<dbReference type="PANTHER" id="PTHR43152:SF1">
    <property type="entry name" value="UVRA PROTEIN"/>
    <property type="match status" value="1"/>
</dbReference>
<protein>
    <recommendedName>
        <fullName evidence="15">UvrABC system protein A</fullName>
    </recommendedName>
    <alternativeName>
        <fullName evidence="16">Excinuclease ABC subunit A</fullName>
    </alternativeName>
</protein>
<keyword evidence="3" id="KW-0479">Metal-binding</keyword>
<evidence type="ECO:0000256" key="14">
    <source>
        <dbReference type="ARBA" id="ARBA00038000"/>
    </source>
</evidence>
<evidence type="ECO:0000256" key="13">
    <source>
        <dbReference type="ARBA" id="ARBA00023204"/>
    </source>
</evidence>
<accession>A0ABR8WEH5</accession>
<dbReference type="Proteomes" id="UP000658980">
    <property type="component" value="Unassembled WGS sequence"/>
</dbReference>
<dbReference type="Gene3D" id="1.10.8.280">
    <property type="entry name" value="ABC transporter ATPase domain-like"/>
    <property type="match status" value="1"/>
</dbReference>
<keyword evidence="19" id="KW-1185">Reference proteome</keyword>
<dbReference type="InterPro" id="IPR027417">
    <property type="entry name" value="P-loop_NTPase"/>
</dbReference>
<organism evidence="18 19">
    <name type="scientific">Planococcus wigleyi</name>
    <dbReference type="NCBI Taxonomy" id="2762216"/>
    <lineage>
        <taxon>Bacteria</taxon>
        <taxon>Bacillati</taxon>
        <taxon>Bacillota</taxon>
        <taxon>Bacilli</taxon>
        <taxon>Bacillales</taxon>
        <taxon>Caryophanaceae</taxon>
        <taxon>Planococcus</taxon>
    </lineage>
</organism>
<evidence type="ECO:0000256" key="15">
    <source>
        <dbReference type="ARBA" id="ARBA00039316"/>
    </source>
</evidence>
<dbReference type="InterPro" id="IPR041552">
    <property type="entry name" value="UvrA_DNA-bd"/>
</dbReference>
<evidence type="ECO:0000313" key="18">
    <source>
        <dbReference type="EMBL" id="MBD8015429.1"/>
    </source>
</evidence>
<evidence type="ECO:0000313" key="19">
    <source>
        <dbReference type="Proteomes" id="UP000658980"/>
    </source>
</evidence>
<dbReference type="SMART" id="SM00382">
    <property type="entry name" value="AAA"/>
    <property type="match status" value="2"/>
</dbReference>
<keyword evidence="4" id="KW-0677">Repeat</keyword>
<keyword evidence="7" id="KW-0228">DNA excision</keyword>